<evidence type="ECO:0000256" key="1">
    <source>
        <dbReference type="SAM" id="MobiDB-lite"/>
    </source>
</evidence>
<reference evidence="2 3" key="1">
    <citation type="submission" date="2020-08" db="EMBL/GenBank/DDBJ databases">
        <title>Bridging the membrane lipid divide: bacteria of the FCB group superphylum have the potential to synthesize archaeal ether lipids.</title>
        <authorList>
            <person name="Villanueva L."/>
            <person name="Von Meijenfeldt F.A.B."/>
            <person name="Westbye A.B."/>
            <person name="Yadav S."/>
            <person name="Hopmans E.C."/>
            <person name="Dutilh B.E."/>
            <person name="Sinninghe Damste J.S."/>
        </authorList>
    </citation>
    <scope>NUCLEOTIDE SEQUENCE [LARGE SCALE GENOMIC DNA]</scope>
    <source>
        <strain evidence="2">NIOZ-UU17</strain>
    </source>
</reference>
<organism evidence="2 3">
    <name type="scientific">Candidatus Desulfatibia vada</name>
    <dbReference type="NCBI Taxonomy" id="2841696"/>
    <lineage>
        <taxon>Bacteria</taxon>
        <taxon>Pseudomonadati</taxon>
        <taxon>Thermodesulfobacteriota</taxon>
        <taxon>Desulfobacteria</taxon>
        <taxon>Desulfobacterales</taxon>
        <taxon>Desulfobacterales incertae sedis</taxon>
        <taxon>Candidatus Desulfatibia</taxon>
    </lineage>
</organism>
<sequence>MDRRIKKCTKYDLGSGYCLITIKEDEHLFVMYIGAHDNCCRWIANNKDLELSSIMKRSTTYAVADSRTRPKDASSAPVCRQDDPEKDPLESLDDNLLRRIFCGLIKETAWSEFLMEN</sequence>
<name>A0A8J6TUL8_9BACT</name>
<evidence type="ECO:0000313" key="3">
    <source>
        <dbReference type="Proteomes" id="UP000605201"/>
    </source>
</evidence>
<comment type="caution">
    <text evidence="2">The sequence shown here is derived from an EMBL/GenBank/DDBJ whole genome shotgun (WGS) entry which is preliminary data.</text>
</comment>
<protein>
    <submittedName>
        <fullName evidence="2">Uncharacterized protein</fullName>
    </submittedName>
</protein>
<dbReference type="AlphaFoldDB" id="A0A8J6TUL8"/>
<gene>
    <name evidence="2" type="ORF">H8D96_14035</name>
</gene>
<evidence type="ECO:0000313" key="2">
    <source>
        <dbReference type="EMBL" id="MBC8433027.1"/>
    </source>
</evidence>
<accession>A0A8J6TUL8</accession>
<dbReference type="EMBL" id="JACNIG010000264">
    <property type="protein sequence ID" value="MBC8433027.1"/>
    <property type="molecule type" value="Genomic_DNA"/>
</dbReference>
<proteinExistence type="predicted"/>
<feature type="region of interest" description="Disordered" evidence="1">
    <location>
        <begin position="63"/>
        <end position="90"/>
    </location>
</feature>
<feature type="compositionally biased region" description="Basic and acidic residues" evidence="1">
    <location>
        <begin position="80"/>
        <end position="89"/>
    </location>
</feature>
<dbReference type="Proteomes" id="UP000605201">
    <property type="component" value="Unassembled WGS sequence"/>
</dbReference>